<feature type="compositionally biased region" description="Basic and acidic residues" evidence="1">
    <location>
        <begin position="22"/>
        <end position="37"/>
    </location>
</feature>
<dbReference type="RefSeq" id="XP_007329709.1">
    <property type="nucleotide sequence ID" value="XM_007329647.1"/>
</dbReference>
<dbReference type="AlphaFoldDB" id="K5X8I4"/>
<evidence type="ECO:0000313" key="2">
    <source>
        <dbReference type="EMBL" id="EKM79312.1"/>
    </source>
</evidence>
<evidence type="ECO:0000256" key="1">
    <source>
        <dbReference type="SAM" id="MobiDB-lite"/>
    </source>
</evidence>
<protein>
    <recommendedName>
        <fullName evidence="4">Conidiation protein 6</fullName>
    </recommendedName>
</protein>
<dbReference type="OMA" id="NEMRGYK"/>
<dbReference type="InterPro" id="IPR018824">
    <property type="entry name" value="Conidiation-specific_6"/>
</dbReference>
<dbReference type="HOGENOM" id="CLU_107705_2_1_1"/>
<reference evidence="3" key="1">
    <citation type="journal article" date="2012" name="Proc. Natl. Acad. Sci. U.S.A.">
        <title>Genome sequence of the button mushroom Agaricus bisporus reveals mechanisms governing adaptation to a humic-rich ecological niche.</title>
        <authorList>
            <person name="Morin E."/>
            <person name="Kohler A."/>
            <person name="Baker A.R."/>
            <person name="Foulongne-Oriol M."/>
            <person name="Lombard V."/>
            <person name="Nagy L.G."/>
            <person name="Ohm R.A."/>
            <person name="Patyshakuliyeva A."/>
            <person name="Brun A."/>
            <person name="Aerts A.L."/>
            <person name="Bailey A.M."/>
            <person name="Billette C."/>
            <person name="Coutinho P.M."/>
            <person name="Deakin G."/>
            <person name="Doddapaneni H."/>
            <person name="Floudas D."/>
            <person name="Grimwood J."/>
            <person name="Hilden K."/>
            <person name="Kuees U."/>
            <person name="LaButti K.M."/>
            <person name="Lapidus A."/>
            <person name="Lindquist E.A."/>
            <person name="Lucas S.M."/>
            <person name="Murat C."/>
            <person name="Riley R.W."/>
            <person name="Salamov A.A."/>
            <person name="Schmutz J."/>
            <person name="Subramanian V."/>
            <person name="Woesten H.A.B."/>
            <person name="Xu J."/>
            <person name="Eastwood D.C."/>
            <person name="Foster G.D."/>
            <person name="Sonnenberg A.S."/>
            <person name="Cullen D."/>
            <person name="de Vries R.P."/>
            <person name="Lundell T."/>
            <person name="Hibbett D.S."/>
            <person name="Henrissat B."/>
            <person name="Burton K.S."/>
            <person name="Kerrigan R.W."/>
            <person name="Challen M.P."/>
            <person name="Grigoriev I.V."/>
            <person name="Martin F."/>
        </authorList>
    </citation>
    <scope>NUCLEOTIDE SEQUENCE [LARGE SCALE GENOMIC DNA]</scope>
    <source>
        <strain evidence="3">JB137-S8 / ATCC MYA-4627 / FGSC 10392</strain>
    </source>
</reference>
<dbReference type="OrthoDB" id="5419162at2759"/>
<dbReference type="PANTHER" id="PTHR36576">
    <property type="entry name" value="UPF0654 PROTEIN C11D3.01C-RELATED"/>
    <property type="match status" value="1"/>
</dbReference>
<evidence type="ECO:0008006" key="4">
    <source>
        <dbReference type="Google" id="ProtNLM"/>
    </source>
</evidence>
<dbReference type="InterPro" id="IPR052670">
    <property type="entry name" value="UPF0654_domain"/>
</dbReference>
<name>K5X8I4_AGABU</name>
<dbReference type="PANTHER" id="PTHR36576:SF1">
    <property type="entry name" value="UPF0654 PROTEIN C11D3.01C-RELATED"/>
    <property type="match status" value="1"/>
</dbReference>
<dbReference type="GeneID" id="18830259"/>
<dbReference type="eggNOG" id="ENOG502S75W">
    <property type="taxonomic scope" value="Eukaryota"/>
</dbReference>
<dbReference type="Proteomes" id="UP000008493">
    <property type="component" value="Unassembled WGS sequence"/>
</dbReference>
<feature type="compositionally biased region" description="Basic and acidic residues" evidence="1">
    <location>
        <begin position="76"/>
        <end position="88"/>
    </location>
</feature>
<proteinExistence type="predicted"/>
<feature type="region of interest" description="Disordered" evidence="1">
    <location>
        <begin position="1"/>
        <end position="88"/>
    </location>
</feature>
<dbReference type="Pfam" id="PF10346">
    <property type="entry name" value="Con-6"/>
    <property type="match status" value="2"/>
</dbReference>
<sequence>MNQDKDETRVAAGLKATMHNPRTSDEAKESAQERLEEMGADVPSGGTQQTEASKETSDISGNVLRGHKATLSNPRTSERAKEHSEQVL</sequence>
<feature type="non-terminal residue" evidence="2">
    <location>
        <position position="1"/>
    </location>
</feature>
<dbReference type="InParanoid" id="K5X8I4"/>
<keyword evidence="3" id="KW-1185">Reference proteome</keyword>
<gene>
    <name evidence="2" type="ORF">AGABI1DRAFT_58804</name>
</gene>
<evidence type="ECO:0000313" key="3">
    <source>
        <dbReference type="Proteomes" id="UP000008493"/>
    </source>
</evidence>
<dbReference type="KEGG" id="abp:AGABI1DRAFT58804"/>
<dbReference type="EMBL" id="JH971390">
    <property type="protein sequence ID" value="EKM79312.1"/>
    <property type="molecule type" value="Genomic_DNA"/>
</dbReference>
<organism evidence="2 3">
    <name type="scientific">Agaricus bisporus var. burnettii (strain JB137-S8 / ATCC MYA-4627 / FGSC 10392)</name>
    <name type="common">White button mushroom</name>
    <dbReference type="NCBI Taxonomy" id="597362"/>
    <lineage>
        <taxon>Eukaryota</taxon>
        <taxon>Fungi</taxon>
        <taxon>Dikarya</taxon>
        <taxon>Basidiomycota</taxon>
        <taxon>Agaricomycotina</taxon>
        <taxon>Agaricomycetes</taxon>
        <taxon>Agaricomycetidae</taxon>
        <taxon>Agaricales</taxon>
        <taxon>Agaricineae</taxon>
        <taxon>Agaricaceae</taxon>
        <taxon>Agaricus</taxon>
    </lineage>
</organism>
<accession>K5X8I4</accession>
<dbReference type="GO" id="GO:0005737">
    <property type="term" value="C:cytoplasm"/>
    <property type="evidence" value="ECO:0007669"/>
    <property type="project" value="TreeGrafter"/>
</dbReference>